<dbReference type="EMBL" id="UAVS01000005">
    <property type="protein sequence ID" value="SQA93983.1"/>
    <property type="molecule type" value="Genomic_DNA"/>
</dbReference>
<evidence type="ECO:0000313" key="1">
    <source>
        <dbReference type="EMBL" id="SQA93983.1"/>
    </source>
</evidence>
<name>A0A2X2T0K4_CAPOC</name>
<dbReference type="Proteomes" id="UP000250169">
    <property type="component" value="Unassembled WGS sequence"/>
</dbReference>
<protein>
    <submittedName>
        <fullName evidence="1">Uncharacterized protein</fullName>
    </submittedName>
</protein>
<accession>A0A2X2T0K4</accession>
<evidence type="ECO:0000313" key="2">
    <source>
        <dbReference type="Proteomes" id="UP000250169"/>
    </source>
</evidence>
<proteinExistence type="predicted"/>
<sequence>MNKEAKTTITTKAYKEATEWLVSLEIEVTPKEGKPTKVRSLLTTEQTTELMNKIKFANYTAKSQNHKKP</sequence>
<reference evidence="1 2" key="1">
    <citation type="submission" date="2018-06" db="EMBL/GenBank/DDBJ databases">
        <authorList>
            <consortium name="Pathogen Informatics"/>
            <person name="Doyle S."/>
        </authorList>
    </citation>
    <scope>NUCLEOTIDE SEQUENCE [LARGE SCALE GENOMIC DNA]</scope>
    <source>
        <strain evidence="1 2">NCTC11545</strain>
    </source>
</reference>
<organism evidence="1 2">
    <name type="scientific">Capnocytophaga ochracea</name>
    <dbReference type="NCBI Taxonomy" id="1018"/>
    <lineage>
        <taxon>Bacteria</taxon>
        <taxon>Pseudomonadati</taxon>
        <taxon>Bacteroidota</taxon>
        <taxon>Flavobacteriia</taxon>
        <taxon>Flavobacteriales</taxon>
        <taxon>Flavobacteriaceae</taxon>
        <taxon>Capnocytophaga</taxon>
    </lineage>
</organism>
<gene>
    <name evidence="1" type="ORF">NCTC11545_01363</name>
</gene>
<dbReference type="AlphaFoldDB" id="A0A2X2T0K4"/>
<dbReference type="RefSeq" id="WP_111972669.1">
    <property type="nucleotide sequence ID" value="NZ_UAVS01000005.1"/>
</dbReference>